<name>A0A0B6YRI3_9EUPU</name>
<protein>
    <submittedName>
        <fullName evidence="1">Uncharacterized protein</fullName>
    </submittedName>
</protein>
<dbReference type="EMBL" id="HACG01011516">
    <property type="protein sequence ID" value="CEK58381.1"/>
    <property type="molecule type" value="Transcribed_RNA"/>
</dbReference>
<reference evidence="1" key="1">
    <citation type="submission" date="2014-12" db="EMBL/GenBank/DDBJ databases">
        <title>Insight into the proteome of Arion vulgaris.</title>
        <authorList>
            <person name="Aradska J."/>
            <person name="Bulat T."/>
            <person name="Smidak R."/>
            <person name="Sarate P."/>
            <person name="Gangsoo J."/>
            <person name="Sialana F."/>
            <person name="Bilban M."/>
            <person name="Lubec G."/>
        </authorList>
    </citation>
    <scope>NUCLEOTIDE SEQUENCE</scope>
    <source>
        <tissue evidence="1">Skin</tissue>
    </source>
</reference>
<organism evidence="1">
    <name type="scientific">Arion vulgaris</name>
    <dbReference type="NCBI Taxonomy" id="1028688"/>
    <lineage>
        <taxon>Eukaryota</taxon>
        <taxon>Metazoa</taxon>
        <taxon>Spiralia</taxon>
        <taxon>Lophotrochozoa</taxon>
        <taxon>Mollusca</taxon>
        <taxon>Gastropoda</taxon>
        <taxon>Heterobranchia</taxon>
        <taxon>Euthyneura</taxon>
        <taxon>Panpulmonata</taxon>
        <taxon>Eupulmonata</taxon>
        <taxon>Stylommatophora</taxon>
        <taxon>Helicina</taxon>
        <taxon>Arionoidea</taxon>
        <taxon>Arionidae</taxon>
        <taxon>Arion</taxon>
    </lineage>
</organism>
<accession>A0A0B6YRI3</accession>
<gene>
    <name evidence="1" type="primary">ORF32898</name>
</gene>
<proteinExistence type="predicted"/>
<feature type="non-terminal residue" evidence="1">
    <location>
        <position position="1"/>
    </location>
</feature>
<evidence type="ECO:0000313" key="1">
    <source>
        <dbReference type="EMBL" id="CEK58381.1"/>
    </source>
</evidence>
<dbReference type="AlphaFoldDB" id="A0A0B6YRI3"/>
<sequence length="55" mass="6374">GNKLLVEKYLLSSYQNIYTTQQDNPSGPRTQINPSTLHLTEKFNNQHHNPHGDRQ</sequence>